<dbReference type="RefSeq" id="WP_106246497.1">
    <property type="nucleotide sequence ID" value="NZ_PVZC01000004.1"/>
</dbReference>
<dbReference type="Pfam" id="PF13483">
    <property type="entry name" value="Lactamase_B_3"/>
    <property type="match status" value="1"/>
</dbReference>
<feature type="compositionally biased region" description="Low complexity" evidence="1">
    <location>
        <begin position="214"/>
        <end position="224"/>
    </location>
</feature>
<reference evidence="3 4" key="1">
    <citation type="submission" date="2018-03" db="EMBL/GenBank/DDBJ databases">
        <title>Genomic Encyclopedia of Archaeal and Bacterial Type Strains, Phase II (KMG-II): from individual species to whole genera.</title>
        <authorList>
            <person name="Goeker M."/>
        </authorList>
    </citation>
    <scope>NUCLEOTIDE SEQUENCE [LARGE SCALE GENOMIC DNA]</scope>
    <source>
        <strain evidence="3 4">DSM 45601</strain>
    </source>
</reference>
<evidence type="ECO:0000313" key="3">
    <source>
        <dbReference type="EMBL" id="PRX98907.1"/>
    </source>
</evidence>
<evidence type="ECO:0000259" key="2">
    <source>
        <dbReference type="SMART" id="SM00849"/>
    </source>
</evidence>
<dbReference type="InterPro" id="IPR050114">
    <property type="entry name" value="UPF0173_UPF0282_UlaG_hydrolase"/>
</dbReference>
<protein>
    <submittedName>
        <fullName evidence="3">L-ascorbate metabolism protein UlaG (Beta-lactamase superfamily)</fullName>
    </submittedName>
</protein>
<dbReference type="OrthoDB" id="3190691at2"/>
<organism evidence="3 4">
    <name type="scientific">Allonocardiopsis opalescens</name>
    <dbReference type="NCBI Taxonomy" id="1144618"/>
    <lineage>
        <taxon>Bacteria</taxon>
        <taxon>Bacillati</taxon>
        <taxon>Actinomycetota</taxon>
        <taxon>Actinomycetes</taxon>
        <taxon>Streptosporangiales</taxon>
        <taxon>Allonocardiopsis</taxon>
    </lineage>
</organism>
<feature type="region of interest" description="Disordered" evidence="1">
    <location>
        <begin position="207"/>
        <end position="278"/>
    </location>
</feature>
<dbReference type="Gene3D" id="3.60.15.10">
    <property type="entry name" value="Ribonuclease Z/Hydroxyacylglutathione hydrolase-like"/>
    <property type="match status" value="1"/>
</dbReference>
<dbReference type="PANTHER" id="PTHR43546">
    <property type="entry name" value="UPF0173 METAL-DEPENDENT HYDROLASE MJ1163-RELATED"/>
    <property type="match status" value="1"/>
</dbReference>
<dbReference type="InterPro" id="IPR001279">
    <property type="entry name" value="Metallo-B-lactamas"/>
</dbReference>
<dbReference type="InterPro" id="IPR036866">
    <property type="entry name" value="RibonucZ/Hydroxyglut_hydro"/>
</dbReference>
<dbReference type="Proteomes" id="UP000237846">
    <property type="component" value="Unassembled WGS sequence"/>
</dbReference>
<dbReference type="PANTHER" id="PTHR43546:SF3">
    <property type="entry name" value="UPF0173 METAL-DEPENDENT HYDROLASE MJ1163"/>
    <property type="match status" value="1"/>
</dbReference>
<gene>
    <name evidence="3" type="ORF">CLV72_104487</name>
</gene>
<name>A0A2T0Q517_9ACTN</name>
<evidence type="ECO:0000256" key="1">
    <source>
        <dbReference type="SAM" id="MobiDB-lite"/>
    </source>
</evidence>
<proteinExistence type="predicted"/>
<dbReference type="SMART" id="SM00849">
    <property type="entry name" value="Lactamase_B"/>
    <property type="match status" value="1"/>
</dbReference>
<dbReference type="EMBL" id="PVZC01000004">
    <property type="protein sequence ID" value="PRX98907.1"/>
    <property type="molecule type" value="Genomic_DNA"/>
</dbReference>
<keyword evidence="4" id="KW-1185">Reference proteome</keyword>
<feature type="compositionally biased region" description="Basic and acidic residues" evidence="1">
    <location>
        <begin position="252"/>
        <end position="262"/>
    </location>
</feature>
<dbReference type="AlphaFoldDB" id="A0A2T0Q517"/>
<sequence length="278" mass="29471">MELTKFGHACVAVRKDGGRLVVDPGGLTDPSAVDGADAILITHEHSDHFAEDTVRAAVAADSGLNVWTNSAVALRLSDLGRRVHTVGDGEVFRVAGFTVSVHGTWHAQIHPDIPRIGNIGFRIDDRLFHPGDALTVPEVAVETLLLPVHGMWTRPGELVDYIRAVAPERVFAVHDGLLNDAGLGAVASLLGDGGPATGVPYARLAPGASVDLDPPSGGATAAGPPHDDGAEAEPARDDHDERQDQEAQQEQKPAKPPERPGEPDESEEPGRKTPWYLR</sequence>
<accession>A0A2T0Q517</accession>
<comment type="caution">
    <text evidence="3">The sequence shown here is derived from an EMBL/GenBank/DDBJ whole genome shotgun (WGS) entry which is preliminary data.</text>
</comment>
<feature type="domain" description="Metallo-beta-lactamase" evidence="2">
    <location>
        <begin position="7"/>
        <end position="174"/>
    </location>
</feature>
<dbReference type="SUPFAM" id="SSF56281">
    <property type="entry name" value="Metallo-hydrolase/oxidoreductase"/>
    <property type="match status" value="1"/>
</dbReference>
<evidence type="ECO:0000313" key="4">
    <source>
        <dbReference type="Proteomes" id="UP000237846"/>
    </source>
</evidence>
<feature type="compositionally biased region" description="Basic and acidic residues" evidence="1">
    <location>
        <begin position="225"/>
        <end position="245"/>
    </location>
</feature>